<proteinExistence type="predicted"/>
<accession>A0A2H6LN98</accession>
<organism evidence="1 2">
    <name type="scientific">Nostoc cycadae WK-1</name>
    <dbReference type="NCBI Taxonomy" id="1861711"/>
    <lineage>
        <taxon>Bacteria</taxon>
        <taxon>Bacillati</taxon>
        <taxon>Cyanobacteriota</taxon>
        <taxon>Cyanophyceae</taxon>
        <taxon>Nostocales</taxon>
        <taxon>Nostocaceae</taxon>
        <taxon>Nostoc</taxon>
    </lineage>
</organism>
<dbReference type="InterPro" id="IPR035944">
    <property type="entry name" value="YfbM-like_sf"/>
</dbReference>
<dbReference type="AlphaFoldDB" id="A0A2H6LN98"/>
<dbReference type="SUPFAM" id="SSF111069">
    <property type="entry name" value="Hypothetical protein yfbM"/>
    <property type="match status" value="1"/>
</dbReference>
<keyword evidence="2" id="KW-1185">Reference proteome</keyword>
<dbReference type="RefSeq" id="WP_103126338.1">
    <property type="nucleotide sequence ID" value="NZ_DF978438.1"/>
</dbReference>
<dbReference type="Proteomes" id="UP000236527">
    <property type="component" value="Unassembled WGS sequence"/>
</dbReference>
<comment type="caution">
    <text evidence="1">The sequence shown here is derived from an EMBL/GenBank/DDBJ whole genome shotgun (WGS) entry which is preliminary data.</text>
</comment>
<evidence type="ECO:0000313" key="2">
    <source>
        <dbReference type="Proteomes" id="UP000236527"/>
    </source>
</evidence>
<dbReference type="Gene3D" id="3.40.1760.10">
    <property type="entry name" value="YfbM-like super family"/>
    <property type="match status" value="1"/>
</dbReference>
<name>A0A2H6LN98_9NOSO</name>
<sequence length="195" mass="22491">MSITVQLQQISLSVIEAIKENPQLVKTVISYYEENNFEALLPLLDTFPVLSEQNDTLVLELDKSWHLISYILTNSTEMENLPFLVNEVSDEDNMPSINAILCGAPIGKESEYSSYGYLRYLLPEEVRTISAALSKFSNADIRARFDRGILTKPDIYAVDWEDAETEFEWMLDYFEQLVNYYQDAANKVNDLLIYF</sequence>
<gene>
    <name evidence="1" type="ORF">NCWK1_4471</name>
</gene>
<dbReference type="InterPro" id="IPR015068">
    <property type="entry name" value="DUF1877"/>
</dbReference>
<dbReference type="EMBL" id="BDGE01000083">
    <property type="protein sequence ID" value="GBE94692.1"/>
    <property type="molecule type" value="Genomic_DNA"/>
</dbReference>
<protein>
    <recommendedName>
        <fullName evidence="3">DUF1877 family protein</fullName>
    </recommendedName>
</protein>
<dbReference type="Pfam" id="PF08974">
    <property type="entry name" value="DUF1877"/>
    <property type="match status" value="1"/>
</dbReference>
<evidence type="ECO:0008006" key="3">
    <source>
        <dbReference type="Google" id="ProtNLM"/>
    </source>
</evidence>
<reference evidence="2" key="1">
    <citation type="journal article" date="2018" name="Genome Announc.">
        <title>Draft Genome Sequence of the Nitrogen-Fixing and Hormogonia-Inducing Cyanobacterium Nostoc cycadae Strain WK-1, Isolated from the Coralloid Roots of Cycas revoluta.</title>
        <authorList>
            <person name="Kanesaki Y."/>
            <person name="Hirose M."/>
            <person name="Hirose Y."/>
            <person name="Fujisawa T."/>
            <person name="Nakamura Y."/>
            <person name="Watanabe S."/>
            <person name="Matsunaga S."/>
            <person name="Uchida H."/>
            <person name="Murakami A."/>
        </authorList>
    </citation>
    <scope>NUCLEOTIDE SEQUENCE [LARGE SCALE GENOMIC DNA]</scope>
    <source>
        <strain evidence="2">WK-1</strain>
    </source>
</reference>
<evidence type="ECO:0000313" key="1">
    <source>
        <dbReference type="EMBL" id="GBE94692.1"/>
    </source>
</evidence>